<evidence type="ECO:0000256" key="1">
    <source>
        <dbReference type="ARBA" id="ARBA00001933"/>
    </source>
</evidence>
<evidence type="ECO:0000313" key="5">
    <source>
        <dbReference type="Proteomes" id="UP000595691"/>
    </source>
</evidence>
<gene>
    <name evidence="4" type="ORF">I5776_03945</name>
</gene>
<evidence type="ECO:0000313" key="4">
    <source>
        <dbReference type="EMBL" id="QQZ10121.1"/>
    </source>
</evidence>
<dbReference type="InterPro" id="IPR006337">
    <property type="entry name" value="DgaE-like"/>
</dbReference>
<keyword evidence="5" id="KW-1185">Reference proteome</keyword>
<dbReference type="PANTHER" id="PTHR32328:SF0">
    <property type="entry name" value="L-SERYL-TRNA(SEC) SELENIUM TRANSFERASE"/>
    <property type="match status" value="1"/>
</dbReference>
<dbReference type="EMBL" id="CP065425">
    <property type="protein sequence ID" value="QQZ10121.1"/>
    <property type="molecule type" value="Genomic_DNA"/>
</dbReference>
<dbReference type="Gene3D" id="3.40.640.10">
    <property type="entry name" value="Type I PLP-dependent aspartate aminotransferase-like (Major domain)"/>
    <property type="match status" value="1"/>
</dbReference>
<protein>
    <submittedName>
        <fullName evidence="4">DgaE family pyridoxal phosphate-dependent ammonia lyase</fullName>
    </submittedName>
</protein>
<reference evidence="4 5" key="1">
    <citation type="submission" date="2020-11" db="EMBL/GenBank/DDBJ databases">
        <title>Taxonomic evaluation of the Bacillus sporothermodurans group of bacteria based on whole genome sequences.</title>
        <authorList>
            <person name="Fiedler G."/>
            <person name="Herbstmann A.-D."/>
            <person name="Doll E."/>
            <person name="Wenning M."/>
            <person name="Brinks E."/>
            <person name="Kabisch J."/>
            <person name="Breitenwieser F."/>
            <person name="Lappann M."/>
            <person name="Boehnlein C."/>
            <person name="Franz C."/>
        </authorList>
    </citation>
    <scope>NUCLEOTIDE SEQUENCE [LARGE SCALE GENOMIC DNA]</scope>
    <source>
        <strain evidence="4 5">JCM 19841</strain>
    </source>
</reference>
<dbReference type="InterPro" id="IPR015424">
    <property type="entry name" value="PyrdxlP-dep_Trfase"/>
</dbReference>
<name>A0ABX7E4H0_9BACI</name>
<dbReference type="Proteomes" id="UP000595691">
    <property type="component" value="Chromosome"/>
</dbReference>
<evidence type="ECO:0000256" key="2">
    <source>
        <dbReference type="ARBA" id="ARBA00022898"/>
    </source>
</evidence>
<dbReference type="GO" id="GO:0016829">
    <property type="term" value="F:lyase activity"/>
    <property type="evidence" value="ECO:0007669"/>
    <property type="project" value="UniProtKB-KW"/>
</dbReference>
<sequence length="372" mass="40571">MEASILNLSKLQVKQVINASGKMSILGVSTVQDNVIEAMKYGGQSFFEMADLVKKSGEIVAEYFATESAIIVNSASSGIALSIAGLIAKDDRYASEKLYQIAPDRPNEVLILKGQNVDYGAPVETMINLGGGKLIEVGYSNGCKIDQIEGAITANTIAFFYVKSHHAVQKNMPSLQEIKELCNRHSLPLIIDAAAEGDLKQFSEIADLVIYSGSKAIDGPTSGIVAGKKKLIQYIELQSKIIGRVMKVGKETIFGILQALENYQTKEDDVEGQLETLETLKPLNNLPGVQVMTQQDESGRAIYRGRIMIDEQITGISALQVIEKLKSGTIAIYTRDYYANEGHFDIDPRPLKDGDIDIITNRIKEIIGGVHS</sequence>
<keyword evidence="2" id="KW-0663">Pyridoxal phosphate</keyword>
<comment type="cofactor">
    <cofactor evidence="1">
        <name>pyridoxal 5'-phosphate</name>
        <dbReference type="ChEBI" id="CHEBI:597326"/>
    </cofactor>
</comment>
<evidence type="ECO:0000256" key="3">
    <source>
        <dbReference type="ARBA" id="ARBA00044507"/>
    </source>
</evidence>
<dbReference type="InterPro" id="IPR018319">
    <property type="entry name" value="SelA-like"/>
</dbReference>
<dbReference type="SUPFAM" id="SSF53383">
    <property type="entry name" value="PLP-dependent transferases"/>
    <property type="match status" value="1"/>
</dbReference>
<dbReference type="NCBIfam" id="TIGR01437">
    <property type="entry name" value="selA_rel"/>
    <property type="match status" value="1"/>
</dbReference>
<dbReference type="PANTHER" id="PTHR32328">
    <property type="entry name" value="L-SERYL-TRNA(SEC) SELENIUM TRANSFERASE"/>
    <property type="match status" value="1"/>
</dbReference>
<organism evidence="4 5">
    <name type="scientific">Heyndrickxia vini</name>
    <dbReference type="NCBI Taxonomy" id="1476025"/>
    <lineage>
        <taxon>Bacteria</taxon>
        <taxon>Bacillati</taxon>
        <taxon>Bacillota</taxon>
        <taxon>Bacilli</taxon>
        <taxon>Bacillales</taxon>
        <taxon>Bacillaceae</taxon>
        <taxon>Heyndrickxia</taxon>
    </lineage>
</organism>
<accession>A0ABX7E4H0</accession>
<dbReference type="InterPro" id="IPR015421">
    <property type="entry name" value="PyrdxlP-dep_Trfase_major"/>
</dbReference>
<proteinExistence type="inferred from homology"/>
<dbReference type="Pfam" id="PF03841">
    <property type="entry name" value="SelA"/>
    <property type="match status" value="1"/>
</dbReference>
<keyword evidence="4" id="KW-0456">Lyase</keyword>
<comment type="similarity">
    <text evidence="3">Belongs to the SelA family.</text>
</comment>